<feature type="transmembrane region" description="Helical" evidence="10">
    <location>
        <begin position="467"/>
        <end position="488"/>
    </location>
</feature>
<feature type="transmembrane region" description="Helical" evidence="10">
    <location>
        <begin position="371"/>
        <end position="398"/>
    </location>
</feature>
<evidence type="ECO:0000256" key="9">
    <source>
        <dbReference type="ARBA" id="ARBA00023136"/>
    </source>
</evidence>
<dbReference type="GO" id="GO:0006487">
    <property type="term" value="P:protein N-linked glycosylation"/>
    <property type="evidence" value="ECO:0007669"/>
    <property type="project" value="TreeGrafter"/>
</dbReference>
<protein>
    <recommendedName>
        <fullName evidence="10">Alpha-1,3-glucosyltransferase</fullName>
        <ecNumber evidence="10">2.4.1.-</ecNumber>
    </recommendedName>
</protein>
<keyword evidence="5 10" id="KW-0808">Transferase</keyword>
<reference evidence="12" key="1">
    <citation type="submission" date="2025-08" db="UniProtKB">
        <authorList>
            <consortium name="RefSeq"/>
        </authorList>
    </citation>
    <scope>IDENTIFICATION</scope>
    <source>
        <tissue evidence="12">Gonad</tissue>
    </source>
</reference>
<organism evidence="11 12">
    <name type="scientific">Branchiostoma belcheri</name>
    <name type="common">Amphioxus</name>
    <dbReference type="NCBI Taxonomy" id="7741"/>
    <lineage>
        <taxon>Eukaryota</taxon>
        <taxon>Metazoa</taxon>
        <taxon>Chordata</taxon>
        <taxon>Cephalochordata</taxon>
        <taxon>Leptocardii</taxon>
        <taxon>Amphioxiformes</taxon>
        <taxon>Branchiostomatidae</taxon>
        <taxon>Branchiostoma</taxon>
    </lineage>
</organism>
<dbReference type="PANTHER" id="PTHR12413:SF2">
    <property type="entry name" value="DOLICHYL PYROPHOSPHATE GLC1MAN9GLCNAC2 ALPHA-1,3-GLUCOSYLTRANSFERASE-RELATED"/>
    <property type="match status" value="1"/>
</dbReference>
<dbReference type="AlphaFoldDB" id="A0A6P4YYK4"/>
<dbReference type="OrthoDB" id="1689333at2759"/>
<evidence type="ECO:0000256" key="1">
    <source>
        <dbReference type="ARBA" id="ARBA00004477"/>
    </source>
</evidence>
<keyword evidence="11" id="KW-1185">Reference proteome</keyword>
<evidence type="ECO:0000313" key="12">
    <source>
        <dbReference type="RefSeq" id="XP_019634440.1"/>
    </source>
</evidence>
<comment type="pathway">
    <text evidence="2 10">Protein modification; protein glycosylation.</text>
</comment>
<evidence type="ECO:0000256" key="6">
    <source>
        <dbReference type="ARBA" id="ARBA00022692"/>
    </source>
</evidence>
<evidence type="ECO:0000313" key="11">
    <source>
        <dbReference type="Proteomes" id="UP000515135"/>
    </source>
</evidence>
<dbReference type="Pfam" id="PF03155">
    <property type="entry name" value="Alg6_Alg8"/>
    <property type="match status" value="1"/>
</dbReference>
<evidence type="ECO:0000256" key="5">
    <source>
        <dbReference type="ARBA" id="ARBA00022679"/>
    </source>
</evidence>
<dbReference type="InterPro" id="IPR004856">
    <property type="entry name" value="Glyco_trans_ALG6/ALG8"/>
</dbReference>
<dbReference type="Proteomes" id="UP000515135">
    <property type="component" value="Unplaced"/>
</dbReference>
<feature type="transmembrane region" description="Helical" evidence="10">
    <location>
        <begin position="338"/>
        <end position="359"/>
    </location>
</feature>
<dbReference type="UniPathway" id="UPA00378"/>
<dbReference type="GeneID" id="109477559"/>
<comment type="subcellular location">
    <subcellularLocation>
        <location evidence="1 10">Endoplasmic reticulum membrane</location>
        <topology evidence="1 10">Multi-pass membrane protein</topology>
    </subcellularLocation>
</comment>
<evidence type="ECO:0000256" key="2">
    <source>
        <dbReference type="ARBA" id="ARBA00004922"/>
    </source>
</evidence>
<gene>
    <name evidence="12" type="primary">LOC109477559</name>
</gene>
<keyword evidence="8 10" id="KW-1133">Transmembrane helix</keyword>
<keyword evidence="4 10" id="KW-0328">Glycosyltransferase</keyword>
<evidence type="ECO:0000256" key="3">
    <source>
        <dbReference type="ARBA" id="ARBA00008715"/>
    </source>
</evidence>
<accession>A0A6P4YYK4</accession>
<evidence type="ECO:0000256" key="7">
    <source>
        <dbReference type="ARBA" id="ARBA00022824"/>
    </source>
</evidence>
<evidence type="ECO:0000256" key="4">
    <source>
        <dbReference type="ARBA" id="ARBA00022676"/>
    </source>
</evidence>
<keyword evidence="9 10" id="KW-0472">Membrane</keyword>
<evidence type="ECO:0000256" key="8">
    <source>
        <dbReference type="ARBA" id="ARBA00022989"/>
    </source>
</evidence>
<dbReference type="GO" id="GO:0005789">
    <property type="term" value="C:endoplasmic reticulum membrane"/>
    <property type="evidence" value="ECO:0007669"/>
    <property type="project" value="UniProtKB-SubCell"/>
</dbReference>
<sequence>MAAPMYFSVVVTVTIVKLLLIPSYRSTDFEVHRNWLAITHSRPVSQWYYEDTSEWTLDYPPMFAWFEFLLSRIAKLFDPAMLEVTNLNYASFATVLFQRLSVIVSDFVLVYAVYECCQCVQVLCCFRCCQCVQLVGKKKSPHLLSQPMFVLAVLLLWNFGLLIVDHIHFQYNGFLTGLKLLSIARILQRRHLEGAFWFSLLLNFKHIYLYIAPAYFIFLLRSYCFTRSNRDGRVQWTSLSLMNLFGLGVVVLEVFAISFGPFIAMGQLGQVLSRLFPVKRGLVHAYWAPNFWALYNIADKAATAVAVRAKLLSADDITKATMTGGLVQEYTHNALPTITPLVTVILTLAAMMPALVHLWRRPCTPRDFLRCLVLCAFSSFLFGYHVHEKAIILIIIPLSLLAVESRQDGQVFLLLSTCGHLSLFPLLFTQAETPSKVCLMLMFSLFAFMSLGVLHSSSKKRPYCLPLLSPLETAYTVGLVFLQLYCSLGHHTLGLTTRLPFLPLMLTSVYCAVGVMWSWLKFYLITLTDMQHLKQS</sequence>
<proteinExistence type="inferred from homology"/>
<dbReference type="RefSeq" id="XP_019634440.1">
    <property type="nucleotide sequence ID" value="XM_019778881.1"/>
</dbReference>
<feature type="transmembrane region" description="Helical" evidence="10">
    <location>
        <begin position="244"/>
        <end position="264"/>
    </location>
</feature>
<dbReference type="PANTHER" id="PTHR12413">
    <property type="entry name" value="DOLICHYL GLYCOSYLTRANSFERASE"/>
    <property type="match status" value="1"/>
</dbReference>
<comment type="similarity">
    <text evidence="3 10">Belongs to the ALG6/ALG8 glucosyltransferase family.</text>
</comment>
<feature type="transmembrane region" description="Helical" evidence="10">
    <location>
        <begin position="207"/>
        <end position="224"/>
    </location>
</feature>
<evidence type="ECO:0000256" key="10">
    <source>
        <dbReference type="RuleBase" id="RU363110"/>
    </source>
</evidence>
<feature type="transmembrane region" description="Helical" evidence="10">
    <location>
        <begin position="148"/>
        <end position="169"/>
    </location>
</feature>
<keyword evidence="7 10" id="KW-0256">Endoplasmic reticulum</keyword>
<feature type="transmembrane region" description="Helical" evidence="10">
    <location>
        <begin position="500"/>
        <end position="520"/>
    </location>
</feature>
<keyword evidence="6 10" id="KW-0812">Transmembrane</keyword>
<feature type="transmembrane region" description="Helical" evidence="10">
    <location>
        <begin position="437"/>
        <end position="455"/>
    </location>
</feature>
<dbReference type="KEGG" id="bbel:109477559"/>
<name>A0A6P4YYK4_BRABE</name>
<dbReference type="GO" id="GO:0042283">
    <property type="term" value="F:dolichyl pyrophosphate Glc1Man9GlcNAc2 alpha-1,3-glucosyltransferase activity"/>
    <property type="evidence" value="ECO:0007669"/>
    <property type="project" value="TreeGrafter"/>
</dbReference>
<dbReference type="EC" id="2.4.1.-" evidence="10"/>
<feature type="transmembrane region" description="Helical" evidence="10">
    <location>
        <begin position="6"/>
        <end position="24"/>
    </location>
</feature>